<accession>A0A1W1X4F0</accession>
<dbReference type="InterPro" id="IPR004960">
    <property type="entry name" value="LipA_acyltrans"/>
</dbReference>
<comment type="subcellular location">
    <subcellularLocation>
        <location evidence="1">Cell inner membrane</location>
    </subcellularLocation>
</comment>
<dbReference type="GO" id="GO:0016746">
    <property type="term" value="F:acyltransferase activity"/>
    <property type="evidence" value="ECO:0007669"/>
    <property type="project" value="UniProtKB-KW"/>
</dbReference>
<evidence type="ECO:0000313" key="8">
    <source>
        <dbReference type="Proteomes" id="UP000192761"/>
    </source>
</evidence>
<evidence type="ECO:0000313" key="7">
    <source>
        <dbReference type="EMBL" id="SMC18598.1"/>
    </source>
</evidence>
<keyword evidence="2" id="KW-1003">Cell membrane</keyword>
<dbReference type="Pfam" id="PF03279">
    <property type="entry name" value="Lip_A_acyltrans"/>
    <property type="match status" value="1"/>
</dbReference>
<evidence type="ECO:0000256" key="1">
    <source>
        <dbReference type="ARBA" id="ARBA00004533"/>
    </source>
</evidence>
<evidence type="ECO:0000256" key="4">
    <source>
        <dbReference type="ARBA" id="ARBA00022679"/>
    </source>
</evidence>
<keyword evidence="6 7" id="KW-0012">Acyltransferase</keyword>
<name>A0A1W1X4F0_9NEIS</name>
<dbReference type="CDD" id="cd07984">
    <property type="entry name" value="LPLAT_LABLAT-like"/>
    <property type="match status" value="1"/>
</dbReference>
<keyword evidence="3" id="KW-0997">Cell inner membrane</keyword>
<evidence type="ECO:0000256" key="3">
    <source>
        <dbReference type="ARBA" id="ARBA00022519"/>
    </source>
</evidence>
<dbReference type="PANTHER" id="PTHR30606:SF9">
    <property type="entry name" value="LIPID A BIOSYNTHESIS LAUROYLTRANSFERASE"/>
    <property type="match status" value="1"/>
</dbReference>
<proteinExistence type="predicted"/>
<dbReference type="PANTHER" id="PTHR30606">
    <property type="entry name" value="LIPID A BIOSYNTHESIS LAUROYL ACYLTRANSFERASE"/>
    <property type="match status" value="1"/>
</dbReference>
<keyword evidence="8" id="KW-1185">Reference proteome</keyword>
<reference evidence="7 8" key="1">
    <citation type="submission" date="2017-04" db="EMBL/GenBank/DDBJ databases">
        <authorList>
            <person name="Afonso C.L."/>
            <person name="Miller P.J."/>
            <person name="Scott M.A."/>
            <person name="Spackman E."/>
            <person name="Goraichik I."/>
            <person name="Dimitrov K.M."/>
            <person name="Suarez D.L."/>
            <person name="Swayne D.E."/>
        </authorList>
    </citation>
    <scope>NUCLEOTIDE SEQUENCE [LARGE SCALE GENOMIC DNA]</scope>
    <source>
        <strain evidence="7 8">DSM 23236</strain>
    </source>
</reference>
<evidence type="ECO:0000256" key="2">
    <source>
        <dbReference type="ARBA" id="ARBA00022475"/>
    </source>
</evidence>
<dbReference type="GO" id="GO:0009247">
    <property type="term" value="P:glycolipid biosynthetic process"/>
    <property type="evidence" value="ECO:0007669"/>
    <property type="project" value="UniProtKB-ARBA"/>
</dbReference>
<dbReference type="Proteomes" id="UP000192761">
    <property type="component" value="Unassembled WGS sequence"/>
</dbReference>
<dbReference type="EMBL" id="FWXD01000002">
    <property type="protein sequence ID" value="SMC18598.1"/>
    <property type="molecule type" value="Genomic_DNA"/>
</dbReference>
<protein>
    <submittedName>
        <fullName evidence="7">Predicted acyltransferase, LPLAT superfamily</fullName>
    </submittedName>
</protein>
<dbReference type="RefSeq" id="WP_245804246.1">
    <property type="nucleotide sequence ID" value="NZ_FWXD01000002.1"/>
</dbReference>
<sequence length="316" mass="35208">MSAPHWARLGELGFVRGMRLFVHIYRLFGRWPFRIALYPVLAWYVLTNGVARRASRDYLQRLHALSNGNTPVPTLRNVLRHFGAFAETMLDKVLTWRGELADAPVQVEGREALLRLRDAGRGGVIVTAHIGNVELCRRIGESRRGLQLNVLVHTRHAERFNRLLKEANPDADVRLIQVTELDMATAVMLAERVAQGEFVVIAADRVPVSRQTEVIETDFLAATARFPAGPYILASVLKCPLLAVIAGRRGDVAHITIRQLAERVTLPRADRHAAIVPLAAAFARLLEAECLAAPLQWFNFYPYWTPSCTSPSANAG</sequence>
<dbReference type="GO" id="GO:0005886">
    <property type="term" value="C:plasma membrane"/>
    <property type="evidence" value="ECO:0007669"/>
    <property type="project" value="UniProtKB-SubCell"/>
</dbReference>
<evidence type="ECO:0000256" key="6">
    <source>
        <dbReference type="ARBA" id="ARBA00023315"/>
    </source>
</evidence>
<keyword evidence="4 7" id="KW-0808">Transferase</keyword>
<gene>
    <name evidence="7" type="ORF">SAMN02745857_00596</name>
</gene>
<evidence type="ECO:0000256" key="5">
    <source>
        <dbReference type="ARBA" id="ARBA00023136"/>
    </source>
</evidence>
<keyword evidence="5" id="KW-0472">Membrane</keyword>
<dbReference type="STRING" id="1121001.SAMN02745857_00596"/>
<organism evidence="7 8">
    <name type="scientific">Andreprevotia lacus DSM 23236</name>
    <dbReference type="NCBI Taxonomy" id="1121001"/>
    <lineage>
        <taxon>Bacteria</taxon>
        <taxon>Pseudomonadati</taxon>
        <taxon>Pseudomonadota</taxon>
        <taxon>Betaproteobacteria</taxon>
        <taxon>Neisseriales</taxon>
        <taxon>Chitinibacteraceae</taxon>
        <taxon>Andreprevotia</taxon>
    </lineage>
</organism>
<dbReference type="AlphaFoldDB" id="A0A1W1X4F0"/>